<dbReference type="PANTHER" id="PTHR42928:SF5">
    <property type="entry name" value="BLR1237 PROTEIN"/>
    <property type="match status" value="1"/>
</dbReference>
<dbReference type="InterPro" id="IPR005064">
    <property type="entry name" value="BUG"/>
</dbReference>
<comment type="caution">
    <text evidence="2">The sequence shown here is derived from an EMBL/GenBank/DDBJ whole genome shotgun (WGS) entry which is preliminary data.</text>
</comment>
<reference evidence="2 3" key="1">
    <citation type="submission" date="2019-07" db="EMBL/GenBank/DDBJ databases">
        <title>Qingshengfaniella alkalisoli gen. nov., sp. nov., isolated from saline soil.</title>
        <authorList>
            <person name="Xu L."/>
            <person name="Huang X.-X."/>
            <person name="Sun J.-Q."/>
        </authorList>
    </citation>
    <scope>NUCLEOTIDE SEQUENCE [LARGE SCALE GENOMIC DNA]</scope>
    <source>
        <strain evidence="2 3">DSM 27279</strain>
    </source>
</reference>
<protein>
    <submittedName>
        <fullName evidence="2">Tripartite tricarboxylate transporter substrate binding protein</fullName>
    </submittedName>
</protein>
<dbReference type="EMBL" id="VLTJ01000039">
    <property type="protein sequence ID" value="TSH90551.1"/>
    <property type="molecule type" value="Genomic_DNA"/>
</dbReference>
<organism evidence="2 3">
    <name type="scientific">Verticiella sediminum</name>
    <dbReference type="NCBI Taxonomy" id="1247510"/>
    <lineage>
        <taxon>Bacteria</taxon>
        <taxon>Pseudomonadati</taxon>
        <taxon>Pseudomonadota</taxon>
        <taxon>Betaproteobacteria</taxon>
        <taxon>Burkholderiales</taxon>
        <taxon>Alcaligenaceae</taxon>
        <taxon>Verticiella</taxon>
    </lineage>
</organism>
<proteinExistence type="inferred from homology"/>
<sequence>MPGAASAGTSPTGCVPCCRRASPRTVRCASCRPSRSSRTRRRAGTCRPRRTAPMRRLGAAERSPHSLAIHHRQEGRHIMSKRRLAASLAALSLTASGAVWAQSTDNYPSKPISLLIGFAPGGPTDAIGRVLFRKVSELLGQPIVIENRPGAGGNIAAAELLRTAPDGYKLMYGTSSVTTAPALFSRDDLNPGKAFVAAGCSVAVPLILLVSKSNKAPDARAFYGEIKQDPQRYFMGTSGNGSVDHLVGMEIADKLDVNAETVPYSGNGPALTDLAGGNTGFMYSGSFNSAMPFIQSGQVRALAVTSAHRSEALPDVPTLSESVPGLESFDAGTWQVLLAPKGTPTPILHKLNDALQTALKDPDVLTSLRFQGAEAMDMTPEQCQQYVDAEFVRWTATVERLGLKLN</sequence>
<dbReference type="InterPro" id="IPR042100">
    <property type="entry name" value="Bug_dom1"/>
</dbReference>
<evidence type="ECO:0000256" key="1">
    <source>
        <dbReference type="ARBA" id="ARBA00006987"/>
    </source>
</evidence>
<dbReference type="Gene3D" id="3.40.190.150">
    <property type="entry name" value="Bordetella uptake gene, domain 1"/>
    <property type="match status" value="1"/>
</dbReference>
<evidence type="ECO:0000313" key="2">
    <source>
        <dbReference type="EMBL" id="TSH90551.1"/>
    </source>
</evidence>
<dbReference type="OrthoDB" id="8678477at2"/>
<dbReference type="Proteomes" id="UP000318405">
    <property type="component" value="Unassembled WGS sequence"/>
</dbReference>
<dbReference type="PANTHER" id="PTHR42928">
    <property type="entry name" value="TRICARBOXYLATE-BINDING PROTEIN"/>
    <property type="match status" value="1"/>
</dbReference>
<dbReference type="AlphaFoldDB" id="A0A556ACD8"/>
<gene>
    <name evidence="2" type="ORF">FOZ76_22340</name>
</gene>
<evidence type="ECO:0000313" key="3">
    <source>
        <dbReference type="Proteomes" id="UP000318405"/>
    </source>
</evidence>
<accession>A0A556ACD8</accession>
<comment type="similarity">
    <text evidence="1">Belongs to the UPF0065 (bug) family.</text>
</comment>
<name>A0A556ACD8_9BURK</name>
<dbReference type="Gene3D" id="3.40.190.10">
    <property type="entry name" value="Periplasmic binding protein-like II"/>
    <property type="match status" value="1"/>
</dbReference>
<keyword evidence="3" id="KW-1185">Reference proteome</keyword>
<dbReference type="CDD" id="cd07012">
    <property type="entry name" value="PBP2_Bug_TTT"/>
    <property type="match status" value="1"/>
</dbReference>
<dbReference type="Pfam" id="PF03401">
    <property type="entry name" value="TctC"/>
    <property type="match status" value="1"/>
</dbReference>